<dbReference type="InterPro" id="IPR051848">
    <property type="entry name" value="PGIP"/>
</dbReference>
<dbReference type="FunFam" id="3.80.10.10:FF:000383">
    <property type="entry name" value="Leucine-rich repeat receptor protein kinase EMS1"/>
    <property type="match status" value="1"/>
</dbReference>
<keyword evidence="3" id="KW-0677">Repeat</keyword>
<organism evidence="4 5">
    <name type="scientific">Forsythia ovata</name>
    <dbReference type="NCBI Taxonomy" id="205694"/>
    <lineage>
        <taxon>Eukaryota</taxon>
        <taxon>Viridiplantae</taxon>
        <taxon>Streptophyta</taxon>
        <taxon>Embryophyta</taxon>
        <taxon>Tracheophyta</taxon>
        <taxon>Spermatophyta</taxon>
        <taxon>Magnoliopsida</taxon>
        <taxon>eudicotyledons</taxon>
        <taxon>Gunneridae</taxon>
        <taxon>Pentapetalae</taxon>
        <taxon>asterids</taxon>
        <taxon>lamiids</taxon>
        <taxon>Lamiales</taxon>
        <taxon>Oleaceae</taxon>
        <taxon>Forsythieae</taxon>
        <taxon>Forsythia</taxon>
    </lineage>
</organism>
<comment type="caution">
    <text evidence="4">The sequence shown here is derived from an EMBL/GenBank/DDBJ whole genome shotgun (WGS) entry which is preliminary data.</text>
</comment>
<dbReference type="GO" id="GO:0016301">
    <property type="term" value="F:kinase activity"/>
    <property type="evidence" value="ECO:0007669"/>
    <property type="project" value="UniProtKB-KW"/>
</dbReference>
<dbReference type="InterPro" id="IPR001611">
    <property type="entry name" value="Leu-rich_rpt"/>
</dbReference>
<keyword evidence="5" id="KW-1185">Reference proteome</keyword>
<keyword evidence="4" id="KW-0675">Receptor</keyword>
<protein>
    <submittedName>
        <fullName evidence="4">Brassinosteroid LRR receptor kinase BRL2</fullName>
    </submittedName>
</protein>
<comment type="subcellular location">
    <subcellularLocation>
        <location evidence="1">Cell envelope</location>
    </subcellularLocation>
</comment>
<proteinExistence type="predicted"/>
<sequence length="119" mass="13223">MTRDIIARGGLCKPCAHRKLEPRFENGREFKKKGFDGYGGLKVLCLLPNSLNGEIPKEIGRLVNLQQIDITYNNLSGSILEEIGGLESLSILDLSWNSLQGMVPYSIGNMQFLEKIVLS</sequence>
<dbReference type="EMBL" id="JBFOLJ010000008">
    <property type="protein sequence ID" value="KAL2515271.1"/>
    <property type="molecule type" value="Genomic_DNA"/>
</dbReference>
<dbReference type="SUPFAM" id="SSF52058">
    <property type="entry name" value="L domain-like"/>
    <property type="match status" value="1"/>
</dbReference>
<dbReference type="Gene3D" id="3.80.10.10">
    <property type="entry name" value="Ribonuclease Inhibitor"/>
    <property type="match status" value="1"/>
</dbReference>
<name>A0ABD1TRA8_9LAMI</name>
<dbReference type="AlphaFoldDB" id="A0ABD1TRA8"/>
<dbReference type="PANTHER" id="PTHR48059:SF30">
    <property type="entry name" value="OS06G0587000 PROTEIN"/>
    <property type="match status" value="1"/>
</dbReference>
<evidence type="ECO:0000256" key="1">
    <source>
        <dbReference type="ARBA" id="ARBA00004196"/>
    </source>
</evidence>
<evidence type="ECO:0000256" key="2">
    <source>
        <dbReference type="ARBA" id="ARBA00022614"/>
    </source>
</evidence>
<evidence type="ECO:0000313" key="5">
    <source>
        <dbReference type="Proteomes" id="UP001604277"/>
    </source>
</evidence>
<dbReference type="PANTHER" id="PTHR48059">
    <property type="entry name" value="POLYGALACTURONASE INHIBITOR 1"/>
    <property type="match status" value="1"/>
</dbReference>
<dbReference type="Proteomes" id="UP001604277">
    <property type="component" value="Unassembled WGS sequence"/>
</dbReference>
<gene>
    <name evidence="4" type="ORF">Fot_29242</name>
</gene>
<keyword evidence="4" id="KW-0418">Kinase</keyword>
<keyword evidence="4" id="KW-0808">Transferase</keyword>
<reference evidence="5" key="1">
    <citation type="submission" date="2024-07" db="EMBL/GenBank/DDBJ databases">
        <title>Two chromosome-level genome assemblies of Korean endemic species Abeliophyllum distichum and Forsythia ovata (Oleaceae).</title>
        <authorList>
            <person name="Jang H."/>
        </authorList>
    </citation>
    <scope>NUCLEOTIDE SEQUENCE [LARGE SCALE GENOMIC DNA]</scope>
</reference>
<accession>A0ABD1TRA8</accession>
<evidence type="ECO:0000313" key="4">
    <source>
        <dbReference type="EMBL" id="KAL2515271.1"/>
    </source>
</evidence>
<dbReference type="Pfam" id="PF00560">
    <property type="entry name" value="LRR_1"/>
    <property type="match status" value="2"/>
</dbReference>
<dbReference type="PRINTS" id="PR00019">
    <property type="entry name" value="LEURICHRPT"/>
</dbReference>
<evidence type="ECO:0000256" key="3">
    <source>
        <dbReference type="ARBA" id="ARBA00022737"/>
    </source>
</evidence>
<dbReference type="InterPro" id="IPR032675">
    <property type="entry name" value="LRR_dom_sf"/>
</dbReference>
<keyword evidence="2" id="KW-0433">Leucine-rich repeat</keyword>